<sequence>MKKKTVLDEDEEKLIADYERGAFRPVKNQDRARKEAMEAARRYMRKDARINIRLSTADLEMLKRRAAEEGLPYQSLIASILHKYVSRSAPHTN</sequence>
<evidence type="ECO:0000313" key="2">
    <source>
        <dbReference type="Proteomes" id="UP001179121"/>
    </source>
</evidence>
<dbReference type="KEGG" id="nti:DNFV4_03287"/>
<dbReference type="InterPro" id="IPR022148">
    <property type="entry name" value="CopG_antitoxin"/>
</dbReference>
<evidence type="ECO:0000313" key="1">
    <source>
        <dbReference type="EMBL" id="CAI4032857.1"/>
    </source>
</evidence>
<name>A0AA86N197_9BACT</name>
<dbReference type="Pfam" id="PF12441">
    <property type="entry name" value="CopG_antitoxin"/>
    <property type="match status" value="1"/>
</dbReference>
<organism evidence="1 2">
    <name type="scientific">Nitrospira tepida</name>
    <dbReference type="NCBI Taxonomy" id="2973512"/>
    <lineage>
        <taxon>Bacteria</taxon>
        <taxon>Pseudomonadati</taxon>
        <taxon>Nitrospirota</taxon>
        <taxon>Nitrospiria</taxon>
        <taxon>Nitrospirales</taxon>
        <taxon>Nitrospiraceae</taxon>
        <taxon>Nitrospira</taxon>
    </lineage>
</organism>
<dbReference type="RefSeq" id="WP_289269567.1">
    <property type="nucleotide sequence ID" value="NZ_OX365700.1"/>
</dbReference>
<proteinExistence type="predicted"/>
<gene>
    <name evidence="1" type="ORF">DNFV4_03287</name>
</gene>
<keyword evidence="2" id="KW-1185">Reference proteome</keyword>
<dbReference type="Proteomes" id="UP001179121">
    <property type="component" value="Chromosome"/>
</dbReference>
<dbReference type="AlphaFoldDB" id="A0AA86N197"/>
<accession>A0AA86N197</accession>
<dbReference type="EMBL" id="OX365700">
    <property type="protein sequence ID" value="CAI4032857.1"/>
    <property type="molecule type" value="Genomic_DNA"/>
</dbReference>
<reference evidence="1" key="1">
    <citation type="submission" date="2022-10" db="EMBL/GenBank/DDBJ databases">
        <authorList>
            <person name="Koch H."/>
        </authorList>
    </citation>
    <scope>NUCLEOTIDE SEQUENCE</scope>
    <source>
        <strain evidence="1">DNF</strain>
    </source>
</reference>
<protein>
    <submittedName>
        <fullName evidence="1">Antitoxin</fullName>
    </submittedName>
</protein>